<proteinExistence type="inferred from homology"/>
<dbReference type="PANTHER" id="PTHR42809">
    <property type="entry name" value="FLAVODOXIN 2"/>
    <property type="match status" value="1"/>
</dbReference>
<dbReference type="SUPFAM" id="SSF52218">
    <property type="entry name" value="Flavoproteins"/>
    <property type="match status" value="1"/>
</dbReference>
<feature type="domain" description="Flavodoxin-like" evidence="8">
    <location>
        <begin position="3"/>
        <end position="143"/>
    </location>
</feature>
<dbReference type="Gene3D" id="3.40.50.360">
    <property type="match status" value="1"/>
</dbReference>
<dbReference type="GO" id="GO:0016651">
    <property type="term" value="F:oxidoreductase activity, acting on NAD(P)H"/>
    <property type="evidence" value="ECO:0007669"/>
    <property type="project" value="UniProtKB-ARBA"/>
</dbReference>
<evidence type="ECO:0000256" key="5">
    <source>
        <dbReference type="ARBA" id="ARBA00022630"/>
    </source>
</evidence>
<dbReference type="RefSeq" id="WP_190997439.1">
    <property type="nucleotide sequence ID" value="NZ_JACXSI010000012.1"/>
</dbReference>
<dbReference type="InterPro" id="IPR008254">
    <property type="entry name" value="Flavodoxin/NO_synth"/>
</dbReference>
<dbReference type="PROSITE" id="PS50902">
    <property type="entry name" value="FLAVODOXIN_LIKE"/>
    <property type="match status" value="1"/>
</dbReference>
<keyword evidence="10" id="KW-1185">Reference proteome</keyword>
<dbReference type="AlphaFoldDB" id="A0A927CYY6"/>
<evidence type="ECO:0000256" key="6">
    <source>
        <dbReference type="ARBA" id="ARBA00022643"/>
    </source>
</evidence>
<sequence>MKIGVFYASMTFNTEAIADLIIEELKKQNHEVEVKNLVDVDSAAELLDYDLTYVGMYTWGDGEYPDECLDVTDELEQMDLKKHPFALFGSGDTAYPEFCGALDLLKDLIEGQGGVTVGESLRIEFDPEPEDEEAIQQFVAETVAKVEKIKA</sequence>
<keyword evidence="7" id="KW-0249">Electron transport</keyword>
<evidence type="ECO:0000256" key="3">
    <source>
        <dbReference type="ARBA" id="ARBA00005267"/>
    </source>
</evidence>
<dbReference type="EMBL" id="JACXSI010000012">
    <property type="protein sequence ID" value="MBD3107894.1"/>
    <property type="molecule type" value="Genomic_DNA"/>
</dbReference>
<keyword evidence="5" id="KW-0285">Flavoprotein</keyword>
<comment type="function">
    <text evidence="2">Low-potential electron donor to a number of redox enzymes.</text>
</comment>
<accession>A0A927CYY6</accession>
<evidence type="ECO:0000313" key="10">
    <source>
        <dbReference type="Proteomes" id="UP000602076"/>
    </source>
</evidence>
<keyword evidence="4" id="KW-0813">Transport</keyword>
<dbReference type="GO" id="GO:0010181">
    <property type="term" value="F:FMN binding"/>
    <property type="evidence" value="ECO:0007669"/>
    <property type="project" value="InterPro"/>
</dbReference>
<keyword evidence="6" id="KW-0288">FMN</keyword>
<organism evidence="9 10">
    <name type="scientific">Peribacillus faecalis</name>
    <dbReference type="NCBI Taxonomy" id="2772559"/>
    <lineage>
        <taxon>Bacteria</taxon>
        <taxon>Bacillati</taxon>
        <taxon>Bacillota</taxon>
        <taxon>Bacilli</taxon>
        <taxon>Bacillales</taxon>
        <taxon>Bacillaceae</taxon>
        <taxon>Peribacillus</taxon>
    </lineage>
</organism>
<dbReference type="Pfam" id="PF00258">
    <property type="entry name" value="Flavodoxin_1"/>
    <property type="match status" value="1"/>
</dbReference>
<evidence type="ECO:0000256" key="1">
    <source>
        <dbReference type="ARBA" id="ARBA00001917"/>
    </source>
</evidence>
<evidence type="ECO:0000256" key="2">
    <source>
        <dbReference type="ARBA" id="ARBA00003297"/>
    </source>
</evidence>
<evidence type="ECO:0000313" key="9">
    <source>
        <dbReference type="EMBL" id="MBD3107894.1"/>
    </source>
</evidence>
<dbReference type="InterPro" id="IPR050619">
    <property type="entry name" value="Flavodoxin"/>
</dbReference>
<evidence type="ECO:0000259" key="8">
    <source>
        <dbReference type="PROSITE" id="PS50902"/>
    </source>
</evidence>
<comment type="cofactor">
    <cofactor evidence="1">
        <name>FMN</name>
        <dbReference type="ChEBI" id="CHEBI:58210"/>
    </cofactor>
</comment>
<comment type="similarity">
    <text evidence="3">Belongs to the flavodoxin family.</text>
</comment>
<dbReference type="Proteomes" id="UP000602076">
    <property type="component" value="Unassembled WGS sequence"/>
</dbReference>
<reference evidence="9" key="1">
    <citation type="submission" date="2020-09" db="EMBL/GenBank/DDBJ databases">
        <title>Bacillus faecalis sp. nov., a moderately halophilic bacterium isolated from cow faeces.</title>
        <authorList>
            <person name="Jiang L."/>
            <person name="Lee J."/>
        </authorList>
    </citation>
    <scope>NUCLEOTIDE SEQUENCE</scope>
    <source>
        <strain evidence="9">AGMB 02131</strain>
    </source>
</reference>
<dbReference type="NCBIfam" id="NF005216">
    <property type="entry name" value="PRK06703.1"/>
    <property type="match status" value="1"/>
</dbReference>
<evidence type="ECO:0000256" key="4">
    <source>
        <dbReference type="ARBA" id="ARBA00022448"/>
    </source>
</evidence>
<dbReference type="PANTHER" id="PTHR42809:SF1">
    <property type="entry name" value="FLAVODOXIN 1"/>
    <property type="match status" value="1"/>
</dbReference>
<protein>
    <submittedName>
        <fullName evidence="9">Flavodoxin domain-containing protein</fullName>
    </submittedName>
</protein>
<gene>
    <name evidence="9" type="ORF">IEO70_05900</name>
</gene>
<dbReference type="InterPro" id="IPR029039">
    <property type="entry name" value="Flavoprotein-like_sf"/>
</dbReference>
<name>A0A927CYY6_9BACI</name>
<comment type="caution">
    <text evidence="9">The sequence shown here is derived from an EMBL/GenBank/DDBJ whole genome shotgun (WGS) entry which is preliminary data.</text>
</comment>
<evidence type="ECO:0000256" key="7">
    <source>
        <dbReference type="ARBA" id="ARBA00022982"/>
    </source>
</evidence>